<protein>
    <submittedName>
        <fullName evidence="1">Uncharacterized protein</fullName>
    </submittedName>
</protein>
<dbReference type="EMBL" id="CADEHS020000004">
    <property type="protein sequence ID" value="CAG9939776.1"/>
    <property type="molecule type" value="Genomic_DNA"/>
</dbReference>
<reference evidence="1" key="2">
    <citation type="submission" date="2021-10" db="EMBL/GenBank/DDBJ databases">
        <authorList>
            <person name="Piombo E."/>
        </authorList>
    </citation>
    <scope>NUCLEOTIDE SEQUENCE</scope>
</reference>
<dbReference type="Proteomes" id="UP000836387">
    <property type="component" value="Unassembled WGS sequence"/>
</dbReference>
<evidence type="ECO:0000313" key="1">
    <source>
        <dbReference type="EMBL" id="CAG9939776.1"/>
    </source>
</evidence>
<organism evidence="1 2">
    <name type="scientific">Clonostachys rosea f. rosea IK726</name>
    <dbReference type="NCBI Taxonomy" id="1349383"/>
    <lineage>
        <taxon>Eukaryota</taxon>
        <taxon>Fungi</taxon>
        <taxon>Dikarya</taxon>
        <taxon>Ascomycota</taxon>
        <taxon>Pezizomycotina</taxon>
        <taxon>Sordariomycetes</taxon>
        <taxon>Hypocreomycetidae</taxon>
        <taxon>Hypocreales</taxon>
        <taxon>Bionectriaceae</taxon>
        <taxon>Clonostachys</taxon>
    </lineage>
</organism>
<accession>A0ACA9TFU7</accession>
<proteinExistence type="predicted"/>
<comment type="caution">
    <text evidence="1">The sequence shown here is derived from an EMBL/GenBank/DDBJ whole genome shotgun (WGS) entry which is preliminary data.</text>
</comment>
<name>A0ACA9TFU7_BIOOC</name>
<reference evidence="1" key="1">
    <citation type="submission" date="2020-04" db="EMBL/GenBank/DDBJ databases">
        <authorList>
            <person name="Broberg M."/>
        </authorList>
    </citation>
    <scope>NUCLEOTIDE SEQUENCE</scope>
</reference>
<keyword evidence="2" id="KW-1185">Reference proteome</keyword>
<gene>
    <name evidence="1" type="ORF">CRV2_00010101</name>
</gene>
<sequence>MTYQILGEALQMEAPLNEMLKSAVPSHTLDVVSAASLGALCIAYLFPKYTWNKPDPYEYIYHEKPQSGEHTGGANKVTRNIAKYLEETEKDVVIFWGSQSGTAEAFAGRLARELQKLYGLGCIAADLSDFDPESIPDIPQNRLAIFILSTYGEGDPSDNASQFWNWSLKNNDAPLLSLRYAAFGLGNSNYRFYNEVVNRVVAALQGFGAQPLMETGYADDAHGRTEEDFTGWKDKLLNCLQDRLGLTKREVGYEATIAAVFDESLDIVDLHAGEPQENTSNSKGLLSPTRAVQIKSCEQLFLSGSRNCLHMDLDLVAHPELVYKTGDHMGISPINPEQEVRGMLRALGKEAQAKTPLIINALESGTKVPLPSPTTLHALLKYYLEICSAVPRETVRALVEFAPTPEARRFLTELSNNHETFATFQETTHLTFSKLLVLATGGGEATWSSLPLEFILESIPRCRVRYYSIASSSVLSPRTASITALVNNTVLSETESIPGVTTNYLLALSQSMGKDALQGSRRANLNFDLAGPSGALEGAKVFAHLRRSTFKLPNSAQTPFIMAAAGTGIAPFRAFISERSRLQSMGRDVGDMMLFFGCRSPEEDYIYREELEEMERSLKGKLRVIHVYSRARDAPRAYVQDKIRELKTDVLSLLEQDAVFYVCGKTTMAKDIGKVVAGMLEEGQEAGKGDGFIRKMKKTNKWQEDTWG</sequence>
<evidence type="ECO:0000313" key="2">
    <source>
        <dbReference type="Proteomes" id="UP000836387"/>
    </source>
</evidence>